<feature type="compositionally biased region" description="Basic and acidic residues" evidence="6">
    <location>
        <begin position="895"/>
        <end position="911"/>
    </location>
</feature>
<evidence type="ECO:0000256" key="2">
    <source>
        <dbReference type="ARBA" id="ARBA00022670"/>
    </source>
</evidence>
<feature type="compositionally biased region" description="Basic and acidic residues" evidence="6">
    <location>
        <begin position="921"/>
        <end position="944"/>
    </location>
</feature>
<feature type="compositionally biased region" description="Low complexity" evidence="6">
    <location>
        <begin position="811"/>
        <end position="826"/>
    </location>
</feature>
<dbReference type="Gene3D" id="3.90.70.10">
    <property type="entry name" value="Cysteine proteinases"/>
    <property type="match status" value="1"/>
</dbReference>
<dbReference type="PROSITE" id="PS50203">
    <property type="entry name" value="CALPAIN_CAT"/>
    <property type="match status" value="1"/>
</dbReference>
<feature type="compositionally biased region" description="Basic and acidic residues" evidence="6">
    <location>
        <begin position="575"/>
        <end position="586"/>
    </location>
</feature>
<dbReference type="Pfam" id="PF00648">
    <property type="entry name" value="Peptidase_C2"/>
    <property type="match status" value="1"/>
</dbReference>
<gene>
    <name evidence="8" type="ORF">FJTKL_10831</name>
</gene>
<proteinExistence type="inferred from homology"/>
<evidence type="ECO:0000256" key="3">
    <source>
        <dbReference type="ARBA" id="ARBA00022801"/>
    </source>
</evidence>
<evidence type="ECO:0000256" key="1">
    <source>
        <dbReference type="ARBA" id="ARBA00007623"/>
    </source>
</evidence>
<feature type="compositionally biased region" description="Basic and acidic residues" evidence="6">
    <location>
        <begin position="595"/>
        <end position="616"/>
    </location>
</feature>
<feature type="compositionally biased region" description="Basic and acidic residues" evidence="6">
    <location>
        <begin position="963"/>
        <end position="975"/>
    </location>
</feature>
<feature type="compositionally biased region" description="Basic residues" evidence="6">
    <location>
        <begin position="503"/>
        <end position="514"/>
    </location>
</feature>
<reference evidence="8 9" key="1">
    <citation type="submission" date="2024-03" db="EMBL/GenBank/DDBJ databases">
        <title>A high-quality draft genome sequence of Diaporthe vaccinii, a causative agent of upright dieback and viscid rot disease in cranberry plants.</title>
        <authorList>
            <person name="Sarrasin M."/>
            <person name="Lang B.F."/>
            <person name="Burger G."/>
        </authorList>
    </citation>
    <scope>NUCLEOTIDE SEQUENCE [LARGE SCALE GENOMIC DNA]</scope>
    <source>
        <strain evidence="8 9">IS7</strain>
    </source>
</reference>
<feature type="active site" evidence="5">
    <location>
        <position position="244"/>
    </location>
</feature>
<keyword evidence="3 5" id="KW-0378">Hydrolase</keyword>
<keyword evidence="4 5" id="KW-0788">Thiol protease</keyword>
<feature type="active site" evidence="5">
    <location>
        <position position="59"/>
    </location>
</feature>
<feature type="compositionally biased region" description="Basic and acidic residues" evidence="6">
    <location>
        <begin position="683"/>
        <end position="704"/>
    </location>
</feature>
<evidence type="ECO:0000256" key="6">
    <source>
        <dbReference type="SAM" id="MobiDB-lite"/>
    </source>
</evidence>
<name>A0ABR4FC01_9PEZI</name>
<feature type="compositionally biased region" description="Pro residues" evidence="6">
    <location>
        <begin position="714"/>
        <end position="739"/>
    </location>
</feature>
<feature type="region of interest" description="Disordered" evidence="6">
    <location>
        <begin position="466"/>
        <end position="843"/>
    </location>
</feature>
<feature type="compositionally biased region" description="Basic and acidic residues" evidence="6">
    <location>
        <begin position="515"/>
        <end position="549"/>
    </location>
</feature>
<evidence type="ECO:0000256" key="5">
    <source>
        <dbReference type="PROSITE-ProRule" id="PRU00239"/>
    </source>
</evidence>
<feature type="compositionally biased region" description="Polar residues" evidence="6">
    <location>
        <begin position="617"/>
        <end position="633"/>
    </location>
</feature>
<dbReference type="InterPro" id="IPR001300">
    <property type="entry name" value="Peptidase_C2_calpain_cat"/>
</dbReference>
<evidence type="ECO:0000313" key="8">
    <source>
        <dbReference type="EMBL" id="KAL2292197.1"/>
    </source>
</evidence>
<protein>
    <recommendedName>
        <fullName evidence="7">Calpain catalytic domain-containing protein</fullName>
    </recommendedName>
</protein>
<feature type="compositionally biased region" description="Acidic residues" evidence="6">
    <location>
        <begin position="884"/>
        <end position="894"/>
    </location>
</feature>
<sequence length="984" mass="110329">MGMLDRIDRENAAVTTDGDGESKLRPQAVKRVVDIFDDPKFFIDGPTAHDVRQGRDGDCWLMAALCTISNKPGLIERCCVVHDHEVGVYGFVFHRDGEWFSEIIDDKLYLTKPDYDERCLERMLWEDRERVNSEEAYRKIYQSNSGALYFAQCENPNETWLPLLEKAYAKAHGDYAAIEGGYGGEGIEDLTGGVTSEIYTTDILDKEHFWTEELMKVNQDFLFGCSTGVWGRGWGERKGIVELHAYSVLKAREIDGVRLVLLKNPWGKHEWKGAWSDGSKEWTAEWLQKLDHKFGDDGSFWISYDDLLKKYQAFDRTRLFDSSWKVASIWTTLNVPWTLDYHDTKFAFSLLKTGPVVIVCSQLDERYFKGLEGQYRFELSFRLHKSGEEDYVVRSQGYYRMNRSINVELELEAGDYVVVVKIDALRNEQIMPVEDVIRAFAKERREKLLRIGFAYDLAHSKGRIVETPEEKSARESYEKKKRDRERKKMAKLIMKQREEDRKHAIRQTMKKKKATEKARARAKARDERRQARREAKEKAEEEQRKKKDEEECADKSPQGTTAQGDTTSAKAKGTKGTDRLENKDSEAQAVPGDQKGARLEIPSDDKSVAEGSKDGNDSSTEPGDNTPASSTMFERTPVETEETQEEDAYVTAAEEGGESQPTASMEASKGEEPPPTPRVSQSKPEKAVPKKSADKAERPLHNHVDIGVQTGPGLPLPPRTPGPPPGYLYSPPPPPPPRGPVYDHPRGQRHALPPHLRGIPYASMRPPPPPPPGASSSCTSDASTDDGIEDLDSVSEVSEHEIDLYLEAQGKARAAAARAAKANQPSSPSPPSGPTCEDELNEFEKDPWNAVGVFGLRVYYKSDSGNGDDEIVKLRVERPNQWMWEDDSDDEADDEKEKGKGDDVKEAKEEANESQVLDIDDSGKDAVAENVTAEEKKEDEKALEGEASAQTAPGDVEVVKQAGQHEGDSSKDTEIGQRAWGAKG</sequence>
<dbReference type="PRINTS" id="PR00704">
    <property type="entry name" value="CALPAIN"/>
</dbReference>
<dbReference type="PANTHER" id="PTHR10183:SF379">
    <property type="entry name" value="CALPAIN-5"/>
    <property type="match status" value="1"/>
</dbReference>
<feature type="compositionally biased region" description="Acidic residues" evidence="6">
    <location>
        <begin position="783"/>
        <end position="793"/>
    </location>
</feature>
<evidence type="ECO:0000313" key="9">
    <source>
        <dbReference type="Proteomes" id="UP001600888"/>
    </source>
</evidence>
<comment type="similarity">
    <text evidence="1">Belongs to the peptidase C2 family.</text>
</comment>
<dbReference type="CDD" id="cd00044">
    <property type="entry name" value="CysPc"/>
    <property type="match status" value="1"/>
</dbReference>
<comment type="caution">
    <text evidence="8">The sequence shown here is derived from an EMBL/GenBank/DDBJ whole genome shotgun (WGS) entry which is preliminary data.</text>
</comment>
<accession>A0ABR4FC01</accession>
<dbReference type="SMART" id="SM00230">
    <property type="entry name" value="CysPc"/>
    <property type="match status" value="1"/>
</dbReference>
<keyword evidence="9" id="KW-1185">Reference proteome</keyword>
<dbReference type="Proteomes" id="UP001600888">
    <property type="component" value="Unassembled WGS sequence"/>
</dbReference>
<evidence type="ECO:0000256" key="4">
    <source>
        <dbReference type="ARBA" id="ARBA00022807"/>
    </source>
</evidence>
<organism evidence="8 9">
    <name type="scientific">Diaporthe vaccinii</name>
    <dbReference type="NCBI Taxonomy" id="105482"/>
    <lineage>
        <taxon>Eukaryota</taxon>
        <taxon>Fungi</taxon>
        <taxon>Dikarya</taxon>
        <taxon>Ascomycota</taxon>
        <taxon>Pezizomycotina</taxon>
        <taxon>Sordariomycetes</taxon>
        <taxon>Sordariomycetidae</taxon>
        <taxon>Diaporthales</taxon>
        <taxon>Diaporthaceae</taxon>
        <taxon>Diaporthe</taxon>
        <taxon>Diaporthe eres species complex</taxon>
    </lineage>
</organism>
<feature type="compositionally biased region" description="Basic and acidic residues" evidence="6">
    <location>
        <begin position="466"/>
        <end position="480"/>
    </location>
</feature>
<dbReference type="InterPro" id="IPR022684">
    <property type="entry name" value="Calpain_cysteine_protease"/>
</dbReference>
<feature type="compositionally biased region" description="Basic residues" evidence="6">
    <location>
        <begin position="481"/>
        <end position="490"/>
    </location>
</feature>
<dbReference type="EMBL" id="JBAWTH010000004">
    <property type="protein sequence ID" value="KAL2292197.1"/>
    <property type="molecule type" value="Genomic_DNA"/>
</dbReference>
<dbReference type="SUPFAM" id="SSF54001">
    <property type="entry name" value="Cysteine proteinases"/>
    <property type="match status" value="1"/>
</dbReference>
<feature type="region of interest" description="Disordered" evidence="6">
    <location>
        <begin position="862"/>
        <end position="984"/>
    </location>
</feature>
<dbReference type="PANTHER" id="PTHR10183">
    <property type="entry name" value="CALPAIN"/>
    <property type="match status" value="1"/>
</dbReference>
<keyword evidence="2 5" id="KW-0645">Protease</keyword>
<feature type="compositionally biased region" description="Acidic residues" evidence="6">
    <location>
        <begin position="639"/>
        <end position="648"/>
    </location>
</feature>
<evidence type="ECO:0000259" key="7">
    <source>
        <dbReference type="PROSITE" id="PS50203"/>
    </source>
</evidence>
<dbReference type="InterPro" id="IPR038765">
    <property type="entry name" value="Papain-like_cys_pep_sf"/>
</dbReference>
<feature type="domain" description="Calpain catalytic" evidence="7">
    <location>
        <begin position="30"/>
        <end position="320"/>
    </location>
</feature>
<feature type="active site" evidence="5">
    <location>
        <position position="264"/>
    </location>
</feature>